<dbReference type="EMBL" id="SWDB01000034">
    <property type="protein sequence ID" value="TKB43725.1"/>
    <property type="molecule type" value="Genomic_DNA"/>
</dbReference>
<keyword evidence="3" id="KW-1185">Reference proteome</keyword>
<keyword evidence="1" id="KW-0175">Coiled coil</keyword>
<dbReference type="Pfam" id="PF03993">
    <property type="entry name" value="DUF349"/>
    <property type="match status" value="2"/>
</dbReference>
<sequence>MIFSNWRKPKWQHADANVRIDAIDELRRHQGTMSQLQQLLCDDPDIRVRKHALMAIESPQLLLSINVQDHCPALVEFAENRIQAHLVSEQLEFSAAQKQDYLQRIRSKKQHIDFMLQWLRREQSEALELYLLGSIDNPVTLIALFSQTVFAKVQTIIIEKTEDEKLLNKLFSRALNNEVKTAIEAKLNTLVQLREQPAKVKKRIKLVLSKLLALRDQHNPEEVIASYKKFVDEWQAQSNDLSLLCISEQQLLLEKQAQIIAILEPHLAKMNELLAHQKSVEEQQAKRINQQRRVDALIDDLHKTIATVIDTNQPLDNLNDVIAELTQMSKHPSLTSVCQKNIDQALATADRFIKEIEHIREQLVAATRLVSQLSERKLPVETESWTEAESAFKDWYQQWQDTESKLGIWLPESIGNAAKLLVNQWLKALKPLRDARQKQRHWFKQRFGEVNGLIHAGKYRAAIAVFNKISQARETISSTEQHRIDDDYQRALHSVEEIKALESFVVVPRKEQLLKELEVLVTAPLADIQAQTDKVKEFRQRWLALGRAEGESEGQLNQAFNRLCEQAFLPCREYYAEQANIREQNLVARQNLLNELSELSNQMDASHSEDFKTFSHRLNQLLNRWRDAGDVDHDKYQPLHQRFRKIVTPMQNSVREWQQANAEAKRQIVIKAENLIGADDIQSSIADLKMLQQQWREIGFAGGKLDKQLWKAFRTANDQAFKRRDAIKNVQHQQRQELQQQWQSQIEELLSKVYFADEHLLKDMRSNAQALMQEINTYRSFNGEFLPKVTEVQERIATRQRQLKKQKQNLGYQLLFDLFASVDPAQKDKELLTKSEQFAQLSKAYQRALLASLNGEADDNSRIKLTVELEIIAQVDSPQEERELRQNLQVAMLKDKLNGAEVSLEEKLLQWISCGPLTEQQQPLLTRTKALFIR</sequence>
<organism evidence="2 3">
    <name type="scientific">Thalassotalea mangrovi</name>
    <dbReference type="NCBI Taxonomy" id="2572245"/>
    <lineage>
        <taxon>Bacteria</taxon>
        <taxon>Pseudomonadati</taxon>
        <taxon>Pseudomonadota</taxon>
        <taxon>Gammaproteobacteria</taxon>
        <taxon>Alteromonadales</taxon>
        <taxon>Colwelliaceae</taxon>
        <taxon>Thalassotalea</taxon>
    </lineage>
</organism>
<name>A0A4U1B3G5_9GAMM</name>
<feature type="coiled-coil region" evidence="1">
    <location>
        <begin position="342"/>
        <end position="376"/>
    </location>
</feature>
<dbReference type="RefSeq" id="WP_136736880.1">
    <property type="nucleotide sequence ID" value="NZ_SWDB01000034.1"/>
</dbReference>
<protein>
    <submittedName>
        <fullName evidence="2">DUF349 domain-containing protein</fullName>
    </submittedName>
</protein>
<evidence type="ECO:0000256" key="1">
    <source>
        <dbReference type="SAM" id="Coils"/>
    </source>
</evidence>
<evidence type="ECO:0000313" key="3">
    <source>
        <dbReference type="Proteomes" id="UP000307999"/>
    </source>
</evidence>
<reference evidence="2 3" key="1">
    <citation type="submission" date="2019-04" db="EMBL/GenBank/DDBJ databases">
        <title>Thalassotalea guangxiensis sp. nov., isolated from sediment of the coastal wetland.</title>
        <authorList>
            <person name="Zheng S."/>
            <person name="Zhang D."/>
        </authorList>
    </citation>
    <scope>NUCLEOTIDE SEQUENCE [LARGE SCALE GENOMIC DNA]</scope>
    <source>
        <strain evidence="2 3">ZS-4</strain>
    </source>
</reference>
<gene>
    <name evidence="2" type="ORF">E8M12_13950</name>
</gene>
<proteinExistence type="predicted"/>
<comment type="caution">
    <text evidence="2">The sequence shown here is derived from an EMBL/GenBank/DDBJ whole genome shotgun (WGS) entry which is preliminary data.</text>
</comment>
<dbReference type="OrthoDB" id="5523335at2"/>
<dbReference type="AlphaFoldDB" id="A0A4U1B3G5"/>
<accession>A0A4U1B3G5</accession>
<evidence type="ECO:0000313" key="2">
    <source>
        <dbReference type="EMBL" id="TKB43725.1"/>
    </source>
</evidence>
<dbReference type="Proteomes" id="UP000307999">
    <property type="component" value="Unassembled WGS sequence"/>
</dbReference>
<dbReference type="InterPro" id="IPR007139">
    <property type="entry name" value="DUF349"/>
</dbReference>